<sequence length="124" mass="13675">MQPDEELVAGEGGTVTIHVPLTLPLRGGRKYVAASHRAGTPDLTLIAALRRAHAMLDRDRGRPLMVEAPASPYDRRILRLAFLAPDLQTDILNGRQPASLNLEYLMARDIPLAWSEQRTALGWA</sequence>
<gene>
    <name evidence="1" type="ORF">GRI99_15185</name>
</gene>
<dbReference type="AlphaFoldDB" id="A0A844Z570"/>
<evidence type="ECO:0000313" key="2">
    <source>
        <dbReference type="Proteomes" id="UP000466966"/>
    </source>
</evidence>
<keyword evidence="2" id="KW-1185">Reference proteome</keyword>
<evidence type="ECO:0000313" key="1">
    <source>
        <dbReference type="EMBL" id="MXO72973.1"/>
    </source>
</evidence>
<proteinExistence type="predicted"/>
<comment type="caution">
    <text evidence="1">The sequence shown here is derived from an EMBL/GenBank/DDBJ whole genome shotgun (WGS) entry which is preliminary data.</text>
</comment>
<reference evidence="1 2" key="1">
    <citation type="submission" date="2019-12" db="EMBL/GenBank/DDBJ databases">
        <title>Genomic-based taxomic classification of the family Erythrobacteraceae.</title>
        <authorList>
            <person name="Xu L."/>
        </authorList>
    </citation>
    <scope>NUCLEOTIDE SEQUENCE [LARGE SCALE GENOMIC DNA]</scope>
    <source>
        <strain evidence="1 2">M0322</strain>
    </source>
</reference>
<dbReference type="EMBL" id="WTYV01000007">
    <property type="protein sequence ID" value="MXO72973.1"/>
    <property type="molecule type" value="Genomic_DNA"/>
</dbReference>
<dbReference type="OrthoDB" id="7277848at2"/>
<protein>
    <submittedName>
        <fullName evidence="1">Uncharacterized protein</fullName>
    </submittedName>
</protein>
<organism evidence="1 2">
    <name type="scientific">Alteraurantiacibacter buctensis</name>
    <dbReference type="NCBI Taxonomy" id="1503981"/>
    <lineage>
        <taxon>Bacteria</taxon>
        <taxon>Pseudomonadati</taxon>
        <taxon>Pseudomonadota</taxon>
        <taxon>Alphaproteobacteria</taxon>
        <taxon>Sphingomonadales</taxon>
        <taxon>Erythrobacteraceae</taxon>
        <taxon>Alteraurantiacibacter</taxon>
    </lineage>
</organism>
<accession>A0A844Z570</accession>
<name>A0A844Z570_9SPHN</name>
<dbReference type="Proteomes" id="UP000466966">
    <property type="component" value="Unassembled WGS sequence"/>
</dbReference>